<reference evidence="1" key="1">
    <citation type="submission" date="2020-02" db="EMBL/GenBank/DDBJ databases">
        <authorList>
            <person name="Palmer J.M."/>
        </authorList>
    </citation>
    <scope>NUCLEOTIDE SEQUENCE</scope>
    <source>
        <strain evidence="1">EPUS1.4</strain>
        <tissue evidence="1">Thallus</tissue>
    </source>
</reference>
<name>A0A8H7AGJ8_9EURO</name>
<dbReference type="Proteomes" id="UP000606974">
    <property type="component" value="Unassembled WGS sequence"/>
</dbReference>
<sequence>MSKGPNSLTSGTLFFWLDCEGLWISIIGSGVVSTTSQVLKGKDVDEAFHFSAAASATKEYEDFCCQHPWAQDIAERVGMKMIYWTALRMGMYRHSYRPLYASN</sequence>
<comment type="caution">
    <text evidence="1">The sequence shown here is derived from an EMBL/GenBank/DDBJ whole genome shotgun (WGS) entry which is preliminary data.</text>
</comment>
<dbReference type="AlphaFoldDB" id="A0A8H7AGJ8"/>
<evidence type="ECO:0000313" key="1">
    <source>
        <dbReference type="EMBL" id="KAF7507482.1"/>
    </source>
</evidence>
<gene>
    <name evidence="1" type="ORF">GJ744_010413</name>
</gene>
<protein>
    <submittedName>
        <fullName evidence="1">Uncharacterized protein</fullName>
    </submittedName>
</protein>
<evidence type="ECO:0000313" key="2">
    <source>
        <dbReference type="Proteomes" id="UP000606974"/>
    </source>
</evidence>
<dbReference type="EMBL" id="JAACFV010000068">
    <property type="protein sequence ID" value="KAF7507482.1"/>
    <property type="molecule type" value="Genomic_DNA"/>
</dbReference>
<accession>A0A8H7AGJ8</accession>
<organism evidence="1 2">
    <name type="scientific">Endocarpon pusillum</name>
    <dbReference type="NCBI Taxonomy" id="364733"/>
    <lineage>
        <taxon>Eukaryota</taxon>
        <taxon>Fungi</taxon>
        <taxon>Dikarya</taxon>
        <taxon>Ascomycota</taxon>
        <taxon>Pezizomycotina</taxon>
        <taxon>Eurotiomycetes</taxon>
        <taxon>Chaetothyriomycetidae</taxon>
        <taxon>Verrucariales</taxon>
        <taxon>Verrucariaceae</taxon>
        <taxon>Endocarpon</taxon>
    </lineage>
</organism>
<dbReference type="OrthoDB" id="10544639at2759"/>
<proteinExistence type="predicted"/>
<keyword evidence="2" id="KW-1185">Reference proteome</keyword>